<feature type="non-terminal residue" evidence="2">
    <location>
        <position position="1"/>
    </location>
</feature>
<sequence>CMACSVEDGASEPNGPARGLPWPAQSSRVKISRAPSWSKNTPVFIMVEVEGQEDDAAEVDGRVEDDAAEVDDRVEDDDAEDDDRVEVEGQQDDAEEVDPPAEDIEPANCSFRLLAGGELQDVFRLKDLFG</sequence>
<comment type="caution">
    <text evidence="2">The sequence shown here is derived from an EMBL/GenBank/DDBJ whole genome shotgun (WGS) entry which is preliminary data.</text>
</comment>
<gene>
    <name evidence="2" type="ORF">KUF71_020566</name>
</gene>
<name>A0AAE1GY34_9NEOP</name>
<protein>
    <submittedName>
        <fullName evidence="2">Palmitoyltransferase SWF1</fullName>
    </submittedName>
</protein>
<evidence type="ECO:0000313" key="3">
    <source>
        <dbReference type="Proteomes" id="UP001219518"/>
    </source>
</evidence>
<reference evidence="2" key="1">
    <citation type="submission" date="2021-07" db="EMBL/GenBank/DDBJ databases">
        <authorList>
            <person name="Catto M.A."/>
            <person name="Jacobson A."/>
            <person name="Kennedy G."/>
            <person name="Labadie P."/>
            <person name="Hunt B.G."/>
            <person name="Srinivasan R."/>
        </authorList>
    </citation>
    <scope>NUCLEOTIDE SEQUENCE</scope>
    <source>
        <strain evidence="2">PL_HMW_Pooled</strain>
        <tissue evidence="2">Head</tissue>
    </source>
</reference>
<feature type="compositionally biased region" description="Polar residues" evidence="1">
    <location>
        <begin position="24"/>
        <end position="33"/>
    </location>
</feature>
<feature type="compositionally biased region" description="Acidic residues" evidence="1">
    <location>
        <begin position="66"/>
        <end position="105"/>
    </location>
</feature>
<feature type="region of interest" description="Disordered" evidence="1">
    <location>
        <begin position="1"/>
        <end position="33"/>
    </location>
</feature>
<proteinExistence type="predicted"/>
<reference evidence="2" key="2">
    <citation type="journal article" date="2023" name="BMC Genomics">
        <title>Pest status, molecular evolution, and epigenetic factors derived from the genome assembly of Frankliniella fusca, a thysanopteran phytovirus vector.</title>
        <authorList>
            <person name="Catto M.A."/>
            <person name="Labadie P.E."/>
            <person name="Jacobson A.L."/>
            <person name="Kennedy G.G."/>
            <person name="Srinivasan R."/>
            <person name="Hunt B.G."/>
        </authorList>
    </citation>
    <scope>NUCLEOTIDE SEQUENCE</scope>
    <source>
        <strain evidence="2">PL_HMW_Pooled</strain>
    </source>
</reference>
<evidence type="ECO:0000313" key="2">
    <source>
        <dbReference type="EMBL" id="KAK3910861.1"/>
    </source>
</evidence>
<dbReference type="AlphaFoldDB" id="A0AAE1GY34"/>
<accession>A0AAE1GY34</accession>
<keyword evidence="3" id="KW-1185">Reference proteome</keyword>
<dbReference type="EMBL" id="JAHWGI010000200">
    <property type="protein sequence ID" value="KAK3910861.1"/>
    <property type="molecule type" value="Genomic_DNA"/>
</dbReference>
<dbReference type="Proteomes" id="UP001219518">
    <property type="component" value="Unassembled WGS sequence"/>
</dbReference>
<organism evidence="2 3">
    <name type="scientific">Frankliniella fusca</name>
    <dbReference type="NCBI Taxonomy" id="407009"/>
    <lineage>
        <taxon>Eukaryota</taxon>
        <taxon>Metazoa</taxon>
        <taxon>Ecdysozoa</taxon>
        <taxon>Arthropoda</taxon>
        <taxon>Hexapoda</taxon>
        <taxon>Insecta</taxon>
        <taxon>Pterygota</taxon>
        <taxon>Neoptera</taxon>
        <taxon>Paraneoptera</taxon>
        <taxon>Thysanoptera</taxon>
        <taxon>Terebrantia</taxon>
        <taxon>Thripoidea</taxon>
        <taxon>Thripidae</taxon>
        <taxon>Frankliniella</taxon>
    </lineage>
</organism>
<evidence type="ECO:0000256" key="1">
    <source>
        <dbReference type="SAM" id="MobiDB-lite"/>
    </source>
</evidence>
<feature type="region of interest" description="Disordered" evidence="1">
    <location>
        <begin position="52"/>
        <end position="105"/>
    </location>
</feature>